<dbReference type="RefSeq" id="WP_230774662.1">
    <property type="nucleotide sequence ID" value="NZ_CP141221.1"/>
</dbReference>
<feature type="transmembrane region" description="Helical" evidence="2">
    <location>
        <begin position="182"/>
        <end position="200"/>
    </location>
</feature>
<dbReference type="Pfam" id="PF02517">
    <property type="entry name" value="Rce1-like"/>
    <property type="match status" value="1"/>
</dbReference>
<keyword evidence="4" id="KW-0378">Hydrolase</keyword>
<organism evidence="4 5">
    <name type="scientific">Roseiconus lacunae</name>
    <dbReference type="NCBI Taxonomy" id="2605694"/>
    <lineage>
        <taxon>Bacteria</taxon>
        <taxon>Pseudomonadati</taxon>
        <taxon>Planctomycetota</taxon>
        <taxon>Planctomycetia</taxon>
        <taxon>Pirellulales</taxon>
        <taxon>Pirellulaceae</taxon>
        <taxon>Roseiconus</taxon>
    </lineage>
</organism>
<dbReference type="GO" id="GO:0008237">
    <property type="term" value="F:metallopeptidase activity"/>
    <property type="evidence" value="ECO:0007669"/>
    <property type="project" value="UniProtKB-KW"/>
</dbReference>
<dbReference type="EC" id="3.4.-.-" evidence="4"/>
<keyword evidence="2" id="KW-0472">Membrane</keyword>
<feature type="transmembrane region" description="Helical" evidence="2">
    <location>
        <begin position="312"/>
        <end position="332"/>
    </location>
</feature>
<reference evidence="4 5" key="1">
    <citation type="submission" date="2023-06" db="EMBL/GenBank/DDBJ databases">
        <title>Roseiconus lacunae JC819 isolated from Gulf of Mannar region, Tamil Nadu.</title>
        <authorList>
            <person name="Pk S."/>
            <person name="Ch S."/>
            <person name="Ch V.R."/>
        </authorList>
    </citation>
    <scope>NUCLEOTIDE SEQUENCE [LARGE SCALE GENOMIC DNA]</scope>
    <source>
        <strain evidence="4 5">JC819</strain>
    </source>
</reference>
<feature type="region of interest" description="Disordered" evidence="1">
    <location>
        <begin position="90"/>
        <end position="135"/>
    </location>
</feature>
<proteinExistence type="predicted"/>
<name>A0ABT7PCX5_9BACT</name>
<gene>
    <name evidence="4" type="ORF">QTN89_02840</name>
</gene>
<feature type="domain" description="CAAX prenyl protease 2/Lysostaphin resistance protein A-like" evidence="3">
    <location>
        <begin position="223"/>
        <end position="324"/>
    </location>
</feature>
<keyword evidence="2" id="KW-0812">Transmembrane</keyword>
<feature type="transmembrane region" description="Helical" evidence="2">
    <location>
        <begin position="279"/>
        <end position="306"/>
    </location>
</feature>
<comment type="caution">
    <text evidence="4">The sequence shown here is derived from an EMBL/GenBank/DDBJ whole genome shotgun (WGS) entry which is preliminary data.</text>
</comment>
<sequence>MDDAGMFNEQFFLGGFFIITGVVFCSVLIGTGLWLAWFAGYRHRNLCGDESDFLVTRLPRPPQRWSVTDFFVMFGMIIVIGSLMAPRAQPAAAPTTPREAETTRPADVAETGSGESVDGEMAAQEDDSAGTPPKRDLTRRVATQMVANAGAFSLMLVFLFLTRDATPESLSLVPRLSDFRRGILATIWILAPVLLINLVASQLVEYKHTVTDLLAERNSFRTFAALFLSAAIVTPVVEEFQFRLLLQGGLQKLVGDASWNDDDPAWTFESLVPLLVSSFVFALMHFGQGAAPIPLFFLAMGLGLVYQRTGRLWIVIVVHIILNSATICLEFCRLNAGLTV</sequence>
<accession>A0ABT7PCX5</accession>
<evidence type="ECO:0000259" key="3">
    <source>
        <dbReference type="Pfam" id="PF02517"/>
    </source>
</evidence>
<evidence type="ECO:0000256" key="2">
    <source>
        <dbReference type="SAM" id="Phobius"/>
    </source>
</evidence>
<keyword evidence="4" id="KW-0482">Metalloprotease</keyword>
<dbReference type="InterPro" id="IPR003675">
    <property type="entry name" value="Rce1/LyrA-like_dom"/>
</dbReference>
<feature type="transmembrane region" description="Helical" evidence="2">
    <location>
        <begin position="141"/>
        <end position="161"/>
    </location>
</feature>
<keyword evidence="5" id="KW-1185">Reference proteome</keyword>
<feature type="transmembrane region" description="Helical" evidence="2">
    <location>
        <begin position="220"/>
        <end position="237"/>
    </location>
</feature>
<dbReference type="EMBL" id="JASZZN010000002">
    <property type="protein sequence ID" value="MDM4014352.1"/>
    <property type="molecule type" value="Genomic_DNA"/>
</dbReference>
<evidence type="ECO:0000313" key="4">
    <source>
        <dbReference type="EMBL" id="MDM4014352.1"/>
    </source>
</evidence>
<protein>
    <submittedName>
        <fullName evidence="4">CPBP family intramembrane metalloprotease</fullName>
        <ecNumber evidence="4">3.4.-.-</ecNumber>
    </submittedName>
</protein>
<evidence type="ECO:0000313" key="5">
    <source>
        <dbReference type="Proteomes" id="UP001239462"/>
    </source>
</evidence>
<keyword evidence="4" id="KW-0645">Protease</keyword>
<dbReference type="Proteomes" id="UP001239462">
    <property type="component" value="Unassembled WGS sequence"/>
</dbReference>
<keyword evidence="2" id="KW-1133">Transmembrane helix</keyword>
<feature type="transmembrane region" description="Helical" evidence="2">
    <location>
        <begin position="12"/>
        <end position="36"/>
    </location>
</feature>
<evidence type="ECO:0000256" key="1">
    <source>
        <dbReference type="SAM" id="MobiDB-lite"/>
    </source>
</evidence>